<reference evidence="2" key="1">
    <citation type="submission" date="2016-12" db="EMBL/GenBank/DDBJ databases">
        <title>The genomes of Aspergillus section Nigri reveals drivers in fungal speciation.</title>
        <authorList>
            <consortium name="DOE Joint Genome Institute"/>
            <person name="Vesth T.C."/>
            <person name="Nybo J."/>
            <person name="Theobald S."/>
            <person name="Brandl J."/>
            <person name="Frisvad J.C."/>
            <person name="Nielsen K.F."/>
            <person name="Lyhne E.K."/>
            <person name="Kogle M.E."/>
            <person name="Kuo A."/>
            <person name="Riley R."/>
            <person name="Clum A."/>
            <person name="Nolan M."/>
            <person name="Lipzen A."/>
            <person name="Salamov A."/>
            <person name="Henrissat B."/>
            <person name="Wiebenga A."/>
            <person name="De vries R.P."/>
            <person name="Grigoriev I.V."/>
            <person name="Mortensen U.H."/>
            <person name="Andersen M.R."/>
            <person name="Baker S.E."/>
        </authorList>
    </citation>
    <scope>NUCLEOTIDE SEQUENCE</scope>
    <source>
        <strain evidence="2">IBT 28561</strain>
    </source>
</reference>
<comment type="caution">
    <text evidence="2">The sequence shown here is derived from an EMBL/GenBank/DDBJ whole genome shotgun (WGS) entry which is preliminary data.</text>
</comment>
<dbReference type="Proteomes" id="UP000234254">
    <property type="component" value="Unassembled WGS sequence"/>
</dbReference>
<accession>A0A2I1D4M4</accession>
<dbReference type="Pfam" id="PF00583">
    <property type="entry name" value="Acetyltransf_1"/>
    <property type="match status" value="1"/>
</dbReference>
<name>A0A2I1D4M4_ASPC2</name>
<gene>
    <name evidence="2" type="ORF">P168DRAFT_281179</name>
</gene>
<dbReference type="EMBL" id="MSFM01000005">
    <property type="protein sequence ID" value="PKY04816.1"/>
    <property type="molecule type" value="Genomic_DNA"/>
</dbReference>
<dbReference type="SUPFAM" id="SSF55729">
    <property type="entry name" value="Acyl-CoA N-acyltransferases (Nat)"/>
    <property type="match status" value="1"/>
</dbReference>
<organism evidence="2 3">
    <name type="scientific">Aspergillus campestris (strain IBT 28561)</name>
    <dbReference type="NCBI Taxonomy" id="1392248"/>
    <lineage>
        <taxon>Eukaryota</taxon>
        <taxon>Fungi</taxon>
        <taxon>Dikarya</taxon>
        <taxon>Ascomycota</taxon>
        <taxon>Pezizomycotina</taxon>
        <taxon>Eurotiomycetes</taxon>
        <taxon>Eurotiomycetidae</taxon>
        <taxon>Eurotiales</taxon>
        <taxon>Aspergillaceae</taxon>
        <taxon>Aspergillus</taxon>
        <taxon>Aspergillus subgen. Circumdati</taxon>
    </lineage>
</organism>
<dbReference type="AlphaFoldDB" id="A0A2I1D4M4"/>
<dbReference type="RefSeq" id="XP_024693410.1">
    <property type="nucleotide sequence ID" value="XM_024835914.1"/>
</dbReference>
<dbReference type="OrthoDB" id="41532at2759"/>
<dbReference type="VEuPathDB" id="FungiDB:P168DRAFT_281179"/>
<proteinExistence type="predicted"/>
<evidence type="ECO:0000313" key="2">
    <source>
        <dbReference type="EMBL" id="PKY04816.1"/>
    </source>
</evidence>
<dbReference type="GO" id="GO:0016747">
    <property type="term" value="F:acyltransferase activity, transferring groups other than amino-acyl groups"/>
    <property type="evidence" value="ECO:0007669"/>
    <property type="project" value="InterPro"/>
</dbReference>
<dbReference type="Gene3D" id="3.40.630.30">
    <property type="match status" value="1"/>
</dbReference>
<evidence type="ECO:0000259" key="1">
    <source>
        <dbReference type="Pfam" id="PF00583"/>
    </source>
</evidence>
<dbReference type="InterPro" id="IPR000182">
    <property type="entry name" value="GNAT_dom"/>
</dbReference>
<dbReference type="GeneID" id="36543438"/>
<protein>
    <submittedName>
        <fullName evidence="2">GNAT family acetyltransferase</fullName>
    </submittedName>
</protein>
<feature type="domain" description="N-acetyltransferase" evidence="1">
    <location>
        <begin position="118"/>
        <end position="182"/>
    </location>
</feature>
<evidence type="ECO:0000313" key="3">
    <source>
        <dbReference type="Proteomes" id="UP000234254"/>
    </source>
</evidence>
<keyword evidence="3" id="KW-1185">Reference proteome</keyword>
<sequence length="227" mass="24745">MSTDYEYSFFRIAKEDVTASTAQKYKQLRLHALSVAPTSFSSTYEIESAFADTEWINRLTATGKETFICAATPTQNNDPSDSQSSLASTWIGQLTLRGPQSPSDFALPPESGQKSPTGEELWQMLSLFTLPEHCGRGLGKKLCQEALNYLASYKVSPREVLVRLMVKPENHATVSLYRGLGFAEVGKCTLAEALVANGDGHLLPGDVSGEKYSARSGLIMVLGIRRG</sequence>
<dbReference type="CDD" id="cd04301">
    <property type="entry name" value="NAT_SF"/>
    <property type="match status" value="1"/>
</dbReference>
<dbReference type="InterPro" id="IPR016181">
    <property type="entry name" value="Acyl_CoA_acyltransferase"/>
</dbReference>